<dbReference type="InterPro" id="IPR000082">
    <property type="entry name" value="SEA_dom"/>
</dbReference>
<dbReference type="InterPro" id="IPR036055">
    <property type="entry name" value="LDL_receptor-like_sf"/>
</dbReference>
<dbReference type="InterPro" id="IPR043504">
    <property type="entry name" value="Peptidase_S1_PA_chymotrypsin"/>
</dbReference>
<dbReference type="Gene3D" id="3.30.70.960">
    <property type="entry name" value="SEA domain"/>
    <property type="match status" value="1"/>
</dbReference>
<dbReference type="GO" id="GO:0004252">
    <property type="term" value="F:serine-type endopeptidase activity"/>
    <property type="evidence" value="ECO:0007669"/>
    <property type="project" value="InterPro"/>
</dbReference>
<evidence type="ECO:0000256" key="14">
    <source>
        <dbReference type="RuleBase" id="RU363034"/>
    </source>
</evidence>
<dbReference type="Ensembl" id="ENSLBET00000007706.1">
    <property type="protein sequence ID" value="ENSLBEP00000007327.1"/>
    <property type="gene ID" value="ENSLBEG00000005673.1"/>
</dbReference>
<feature type="disulfide bond" evidence="13">
    <location>
        <begin position="481"/>
        <end position="493"/>
    </location>
</feature>
<dbReference type="InterPro" id="IPR002172">
    <property type="entry name" value="LDrepeatLR_classA_rpt"/>
</dbReference>
<dbReference type="Pfam" id="PF00089">
    <property type="entry name" value="Trypsin"/>
    <property type="match status" value="1"/>
</dbReference>
<evidence type="ECO:0000256" key="10">
    <source>
        <dbReference type="ARBA" id="ARBA00023136"/>
    </source>
</evidence>
<keyword evidence="7 14" id="KW-0720">Serine protease</keyword>
<keyword evidence="11 13" id="KW-1015">Disulfide bond</keyword>
<evidence type="ECO:0000256" key="11">
    <source>
        <dbReference type="ARBA" id="ARBA00023157"/>
    </source>
</evidence>
<dbReference type="CDD" id="cd00112">
    <property type="entry name" value="LDLa"/>
    <property type="match status" value="4"/>
</dbReference>
<dbReference type="InterPro" id="IPR036364">
    <property type="entry name" value="SEA_dom_sf"/>
</dbReference>
<evidence type="ECO:0000256" key="1">
    <source>
        <dbReference type="ARBA" id="ARBA00004606"/>
    </source>
</evidence>
<feature type="transmembrane region" description="Helical" evidence="15">
    <location>
        <begin position="33"/>
        <end position="58"/>
    </location>
</feature>
<evidence type="ECO:0000256" key="13">
    <source>
        <dbReference type="PROSITE-ProRule" id="PRU00124"/>
    </source>
</evidence>
<evidence type="ECO:0000259" key="17">
    <source>
        <dbReference type="PROSITE" id="PS50024"/>
    </source>
</evidence>
<dbReference type="Gene3D" id="2.60.120.290">
    <property type="entry name" value="Spermadhesin, CUB domain"/>
    <property type="match status" value="2"/>
</dbReference>
<evidence type="ECO:0000256" key="4">
    <source>
        <dbReference type="ARBA" id="ARBA00022729"/>
    </source>
</evidence>
<dbReference type="SUPFAM" id="SSF57424">
    <property type="entry name" value="LDL receptor-like module"/>
    <property type="match status" value="4"/>
</dbReference>
<evidence type="ECO:0000313" key="20">
    <source>
        <dbReference type="Proteomes" id="UP000261660"/>
    </source>
</evidence>
<feature type="disulfide bond" evidence="13">
    <location>
        <begin position="578"/>
        <end position="593"/>
    </location>
</feature>
<evidence type="ECO:0000256" key="2">
    <source>
        <dbReference type="ARBA" id="ARBA00022670"/>
    </source>
</evidence>
<dbReference type="InterPro" id="IPR009003">
    <property type="entry name" value="Peptidase_S1_PA"/>
</dbReference>
<dbReference type="AlphaFoldDB" id="A0A3Q3EMN2"/>
<feature type="disulfide bond" evidence="13">
    <location>
        <begin position="524"/>
        <end position="542"/>
    </location>
</feature>
<dbReference type="PROSITE" id="PS01209">
    <property type="entry name" value="LDLRA_1"/>
    <property type="match status" value="1"/>
</dbReference>
<dbReference type="Pfam" id="PF00431">
    <property type="entry name" value="CUB"/>
    <property type="match status" value="2"/>
</dbReference>
<dbReference type="PROSITE" id="PS50240">
    <property type="entry name" value="TRYPSIN_DOM"/>
    <property type="match status" value="1"/>
</dbReference>
<keyword evidence="8" id="KW-0735">Signal-anchor</keyword>
<comment type="subcellular location">
    <subcellularLocation>
        <location evidence="1">Membrane</location>
        <topology evidence="1">Single-pass type II membrane protein</topology>
    </subcellularLocation>
</comment>
<keyword evidence="10 15" id="KW-0472">Membrane</keyword>
<evidence type="ECO:0000256" key="5">
    <source>
        <dbReference type="ARBA" id="ARBA00022737"/>
    </source>
</evidence>
<reference evidence="19" key="2">
    <citation type="submission" date="2025-09" db="UniProtKB">
        <authorList>
            <consortium name="Ensembl"/>
        </authorList>
    </citation>
    <scope>IDENTIFICATION</scope>
</reference>
<dbReference type="InterPro" id="IPR001254">
    <property type="entry name" value="Trypsin_dom"/>
</dbReference>
<evidence type="ECO:0000259" key="18">
    <source>
        <dbReference type="PROSITE" id="PS50240"/>
    </source>
</evidence>
<dbReference type="Gene3D" id="4.10.400.10">
    <property type="entry name" value="Low-density Lipoprotein Receptor"/>
    <property type="match status" value="4"/>
</dbReference>
<evidence type="ECO:0000313" key="19">
    <source>
        <dbReference type="Ensembl" id="ENSLBEP00000007327.1"/>
    </source>
</evidence>
<feature type="disulfide bond" evidence="13">
    <location>
        <begin position="500"/>
        <end position="515"/>
    </location>
</feature>
<feature type="domain" description="SEA" evidence="17">
    <location>
        <begin position="75"/>
        <end position="196"/>
    </location>
</feature>
<reference evidence="19" key="1">
    <citation type="submission" date="2025-08" db="UniProtKB">
        <authorList>
            <consortium name="Ensembl"/>
        </authorList>
    </citation>
    <scope>IDENTIFICATION</scope>
</reference>
<dbReference type="GO" id="GO:0009566">
    <property type="term" value="P:fertilization"/>
    <property type="evidence" value="ECO:0007669"/>
    <property type="project" value="UniProtKB-ARBA"/>
</dbReference>
<dbReference type="PROSITE" id="PS00134">
    <property type="entry name" value="TRYPSIN_HIS"/>
    <property type="match status" value="1"/>
</dbReference>
<name>A0A3Q3EMN2_9LABR</name>
<dbReference type="Pfam" id="PF00057">
    <property type="entry name" value="Ldl_recept_a"/>
    <property type="match status" value="3"/>
</dbReference>
<evidence type="ECO:0000256" key="9">
    <source>
        <dbReference type="ARBA" id="ARBA00022989"/>
    </source>
</evidence>
<dbReference type="PROSITE" id="PS00135">
    <property type="entry name" value="TRYPSIN_SER"/>
    <property type="match status" value="1"/>
</dbReference>
<dbReference type="SMART" id="SM00020">
    <property type="entry name" value="Tryp_SPc"/>
    <property type="match status" value="1"/>
</dbReference>
<dbReference type="GeneTree" id="ENSGT00940000155418"/>
<dbReference type="InterPro" id="IPR035914">
    <property type="entry name" value="Sperma_CUB_dom_sf"/>
</dbReference>
<keyword evidence="5" id="KW-0677">Repeat</keyword>
<dbReference type="OrthoDB" id="6380398at2759"/>
<feature type="disulfide bond" evidence="13">
    <location>
        <begin position="517"/>
        <end position="529"/>
    </location>
</feature>
<accession>A0A3Q3EMN2</accession>
<dbReference type="InterPro" id="IPR023415">
    <property type="entry name" value="LDLR_class-A_CS"/>
</dbReference>
<dbReference type="Gene3D" id="2.40.10.10">
    <property type="entry name" value="Trypsin-like serine proteases"/>
    <property type="match status" value="2"/>
</dbReference>
<dbReference type="FunFam" id="2.60.120.290:FF:000003">
    <property type="entry name" value="Neuropilin"/>
    <property type="match status" value="1"/>
</dbReference>
<protein>
    <submittedName>
        <fullName evidence="19">ST14 transmembrane serine protease matriptase</fullName>
    </submittedName>
</protein>
<dbReference type="SUPFAM" id="SSF82671">
    <property type="entry name" value="SEA domain"/>
    <property type="match status" value="1"/>
</dbReference>
<evidence type="ECO:0000256" key="12">
    <source>
        <dbReference type="ARBA" id="ARBA00023180"/>
    </source>
</evidence>
<evidence type="ECO:0000259" key="16">
    <source>
        <dbReference type="PROSITE" id="PS01180"/>
    </source>
</evidence>
<dbReference type="STRING" id="56723.ENSLBEP00000007327"/>
<keyword evidence="12" id="KW-0325">Glycoprotein</keyword>
<evidence type="ECO:0000256" key="8">
    <source>
        <dbReference type="ARBA" id="ARBA00022968"/>
    </source>
</evidence>
<feature type="domain" description="CUB" evidence="16">
    <location>
        <begin position="333"/>
        <end position="440"/>
    </location>
</feature>
<dbReference type="PROSITE" id="PS01180">
    <property type="entry name" value="CUB"/>
    <property type="match status" value="2"/>
</dbReference>
<dbReference type="FunFam" id="4.10.400.10:FF:000034">
    <property type="entry name" value="Low-density lipoprotein receptor-related protein 2"/>
    <property type="match status" value="1"/>
</dbReference>
<dbReference type="FunFam" id="2.60.120.290:FF:000005">
    <property type="entry name" value="Procollagen C-endopeptidase enhancer 1"/>
    <property type="match status" value="1"/>
</dbReference>
<feature type="disulfide bond" evidence="13">
    <location>
        <begin position="536"/>
        <end position="551"/>
    </location>
</feature>
<feature type="disulfide bond" evidence="13">
    <location>
        <begin position="488"/>
        <end position="506"/>
    </location>
</feature>
<dbReference type="SUPFAM" id="SSF50494">
    <property type="entry name" value="Trypsin-like serine proteases"/>
    <property type="match status" value="1"/>
</dbReference>
<dbReference type="InterPro" id="IPR000859">
    <property type="entry name" value="CUB_dom"/>
</dbReference>
<dbReference type="GO" id="GO:0006508">
    <property type="term" value="P:proteolysis"/>
    <property type="evidence" value="ECO:0007669"/>
    <property type="project" value="UniProtKB-KW"/>
</dbReference>
<dbReference type="InterPro" id="IPR018114">
    <property type="entry name" value="TRYPSIN_HIS"/>
</dbReference>
<keyword evidence="2 14" id="KW-0645">Protease</keyword>
<keyword evidence="3 15" id="KW-0812">Transmembrane</keyword>
<dbReference type="FunFam" id="2.40.10.10:FF:000003">
    <property type="entry name" value="Transmembrane serine protease 3"/>
    <property type="match status" value="1"/>
</dbReference>
<dbReference type="FunFam" id="4.10.400.10:FF:000117">
    <property type="entry name" value="Suppressor of tumorigenicity 14 protein homolog"/>
    <property type="match status" value="1"/>
</dbReference>
<dbReference type="Proteomes" id="UP000261660">
    <property type="component" value="Unplaced"/>
</dbReference>
<keyword evidence="20" id="KW-1185">Reference proteome</keyword>
<feature type="disulfide bond" evidence="13">
    <location>
        <begin position="464"/>
        <end position="479"/>
    </location>
</feature>
<dbReference type="InterPro" id="IPR033116">
    <property type="entry name" value="TRYPSIN_SER"/>
</dbReference>
<keyword evidence="9 15" id="KW-1133">Transmembrane helix</keyword>
<feature type="disulfide bond" evidence="13">
    <location>
        <begin position="558"/>
        <end position="570"/>
    </location>
</feature>
<dbReference type="SMART" id="SM00042">
    <property type="entry name" value="CUB"/>
    <property type="match status" value="2"/>
</dbReference>
<proteinExistence type="predicted"/>
<evidence type="ECO:0000256" key="3">
    <source>
        <dbReference type="ARBA" id="ARBA00022692"/>
    </source>
</evidence>
<dbReference type="SUPFAM" id="SSF49854">
    <property type="entry name" value="Spermadhesin, CUB domain"/>
    <property type="match status" value="2"/>
</dbReference>
<dbReference type="PROSITE" id="PS50068">
    <property type="entry name" value="LDLRA_2"/>
    <property type="match status" value="4"/>
</dbReference>
<sequence length="844" mass="93681">MNSARYEYDGLNGRHGQIDFSSRKERTSSKKKVGIVIGVLMGILILAAIAAFLIWLFVFKDADSGSTVSKQLSASTQVFSGHMKLVDVPYNKKLEDTKSKEFRALADNLGAILEENYKKDPLLAKYHTTSVISAFSEGVIAYYWSQFNIPVEDLEIMPEFSEERLLETLESGIEDQRKTADLKTIRFSEVTASITDPRMARNPRGAKECFFRLEATETSQTFSSPGYPKAYPSRSRCQWQIRASEDKAILVTFPVFNIEDDCSDDFVSIYDSLSPDDSQAITEKCGLRPPSNPLEVSSSGNIMLINLITDGFVQKPGFMANYRAIPKSKVQSCGGDLTEREGVFTSPLHPSFYPPTVDCKWTIKVPAGKLVRVKFNIFRMKEPGVDIRVCHKDYVEVMGTKYCGELSTLSITSDSNVLKVKFHSDESYTDKGFSAKYSAYDPADPCPNMFACASGICISKDLQCDGWNDCGDMSDERKCKCETDQFSCGNGLCKPKLWVCDRVNDCGDGSDEKQCNCENNEWRCGDGVCMPQEVVCDSKQDCEDGSDEASCETSPGICSDFSFKCENNDCVNKVNAECDRVNDCSDNSDEKGCACGRRPYKMNRIVGGQNADLGEWPWQVSLHFLTNGHACGASIISERWLLSASHCFITSSPLNYVASNWQTYSGMQDQYKEDDSVQHRKLKRIISHPDYNQMTFDYDIALLELSQPLEFTNTIQPICLPSSSHVFPAGTPCWVTGWGALREGGQKAQLLQKASVKIINDTVCNVVTEGQVTSRMLCSGFLAGGVDACQGDSGGPLVCFEESGGRWFQAGIVSWGEGCARRNKPGVYSRVTKLREWIKKETGV</sequence>
<dbReference type="PANTHER" id="PTHR24252:SF17">
    <property type="entry name" value="SUPPRESSOR OF TUMORIGENICITY 14 PROTEIN HOMOLOG-RELATED"/>
    <property type="match status" value="1"/>
</dbReference>
<feature type="domain" description="Peptidase S1" evidence="18">
    <location>
        <begin position="605"/>
        <end position="843"/>
    </location>
</feature>
<dbReference type="Pfam" id="PF01390">
    <property type="entry name" value="SEA"/>
    <property type="match status" value="1"/>
</dbReference>
<keyword evidence="6 14" id="KW-0378">Hydrolase</keyword>
<dbReference type="GO" id="GO:0016020">
    <property type="term" value="C:membrane"/>
    <property type="evidence" value="ECO:0007669"/>
    <property type="project" value="UniProtKB-SubCell"/>
</dbReference>
<evidence type="ECO:0000256" key="7">
    <source>
        <dbReference type="ARBA" id="ARBA00022825"/>
    </source>
</evidence>
<dbReference type="SMART" id="SM00192">
    <property type="entry name" value="LDLa"/>
    <property type="match status" value="4"/>
</dbReference>
<evidence type="ECO:0000256" key="15">
    <source>
        <dbReference type="SAM" id="Phobius"/>
    </source>
</evidence>
<dbReference type="CDD" id="cd00041">
    <property type="entry name" value="CUB"/>
    <property type="match status" value="2"/>
</dbReference>
<organism evidence="19 20">
    <name type="scientific">Labrus bergylta</name>
    <name type="common">ballan wrasse</name>
    <dbReference type="NCBI Taxonomy" id="56723"/>
    <lineage>
        <taxon>Eukaryota</taxon>
        <taxon>Metazoa</taxon>
        <taxon>Chordata</taxon>
        <taxon>Craniata</taxon>
        <taxon>Vertebrata</taxon>
        <taxon>Euteleostomi</taxon>
        <taxon>Actinopterygii</taxon>
        <taxon>Neopterygii</taxon>
        <taxon>Teleostei</taxon>
        <taxon>Neoteleostei</taxon>
        <taxon>Acanthomorphata</taxon>
        <taxon>Eupercaria</taxon>
        <taxon>Labriformes</taxon>
        <taxon>Labridae</taxon>
        <taxon>Labrus</taxon>
    </lineage>
</organism>
<evidence type="ECO:0000256" key="6">
    <source>
        <dbReference type="ARBA" id="ARBA00022801"/>
    </source>
</evidence>
<dbReference type="PRINTS" id="PR00261">
    <property type="entry name" value="LDLRECEPTOR"/>
</dbReference>
<feature type="domain" description="CUB" evidence="16">
    <location>
        <begin position="209"/>
        <end position="325"/>
    </location>
</feature>
<dbReference type="InParanoid" id="A0A3Q3EMN2"/>
<dbReference type="CDD" id="cd00190">
    <property type="entry name" value="Tryp_SPc"/>
    <property type="match status" value="1"/>
</dbReference>
<feature type="disulfide bond" evidence="13">
    <location>
        <begin position="452"/>
        <end position="470"/>
    </location>
</feature>
<comment type="caution">
    <text evidence="13">Lacks conserved residue(s) required for the propagation of feature annotation.</text>
</comment>
<dbReference type="PANTHER" id="PTHR24252">
    <property type="entry name" value="ACROSIN-RELATED"/>
    <property type="match status" value="1"/>
</dbReference>
<dbReference type="PROSITE" id="PS50024">
    <property type="entry name" value="SEA"/>
    <property type="match status" value="1"/>
</dbReference>
<keyword evidence="4" id="KW-0732">Signal</keyword>